<evidence type="ECO:0000259" key="1">
    <source>
        <dbReference type="Pfam" id="PF01863"/>
    </source>
</evidence>
<dbReference type="OrthoDB" id="5321643at2"/>
<dbReference type="Pfam" id="PF01863">
    <property type="entry name" value="YgjP-like"/>
    <property type="match status" value="1"/>
</dbReference>
<dbReference type="PANTHER" id="PTHR30399:SF1">
    <property type="entry name" value="UTP PYROPHOSPHATASE"/>
    <property type="match status" value="1"/>
</dbReference>
<comment type="caution">
    <text evidence="2">The sequence shown here is derived from an EMBL/GenBank/DDBJ whole genome shotgun (WGS) entry which is preliminary data.</text>
</comment>
<keyword evidence="3" id="KW-1185">Reference proteome</keyword>
<accession>A0A3D8ILY3</accession>
<dbReference type="InterPro" id="IPR053136">
    <property type="entry name" value="UTP_pyrophosphatase-like"/>
</dbReference>
<name>A0A3D8ILY3_9HELI</name>
<dbReference type="InterPro" id="IPR002725">
    <property type="entry name" value="YgjP-like_metallopeptidase"/>
</dbReference>
<protein>
    <submittedName>
        <fullName evidence="2">M48 family peptidase</fullName>
    </submittedName>
</protein>
<dbReference type="Gene3D" id="3.30.2010.10">
    <property type="entry name" value="Metalloproteases ('zincins'), catalytic domain"/>
    <property type="match status" value="1"/>
</dbReference>
<dbReference type="CDD" id="cd07344">
    <property type="entry name" value="M48_yhfN_like"/>
    <property type="match status" value="1"/>
</dbReference>
<dbReference type="PANTHER" id="PTHR30399">
    <property type="entry name" value="UNCHARACTERIZED PROTEIN YGJP"/>
    <property type="match status" value="1"/>
</dbReference>
<organism evidence="2 3">
    <name type="scientific">Helicobacter didelphidarum</name>
    <dbReference type="NCBI Taxonomy" id="2040648"/>
    <lineage>
        <taxon>Bacteria</taxon>
        <taxon>Pseudomonadati</taxon>
        <taxon>Campylobacterota</taxon>
        <taxon>Epsilonproteobacteria</taxon>
        <taxon>Campylobacterales</taxon>
        <taxon>Helicobacteraceae</taxon>
        <taxon>Helicobacter</taxon>
    </lineage>
</organism>
<gene>
    <name evidence="2" type="ORF">CQA53_04975</name>
</gene>
<reference evidence="2 3" key="1">
    <citation type="submission" date="2018-04" db="EMBL/GenBank/DDBJ databases">
        <title>Novel Campyloabacter and Helicobacter Species and Strains.</title>
        <authorList>
            <person name="Mannion A.J."/>
            <person name="Shen Z."/>
            <person name="Fox J.G."/>
        </authorList>
    </citation>
    <scope>NUCLEOTIDE SEQUENCE [LARGE SCALE GENOMIC DNA]</scope>
    <source>
        <strain evidence="2 3">MIT 17-337</strain>
    </source>
</reference>
<proteinExistence type="predicted"/>
<dbReference type="AlphaFoldDB" id="A0A3D8ILY3"/>
<evidence type="ECO:0000313" key="2">
    <source>
        <dbReference type="EMBL" id="RDU66020.1"/>
    </source>
</evidence>
<evidence type="ECO:0000313" key="3">
    <source>
        <dbReference type="Proteomes" id="UP000256379"/>
    </source>
</evidence>
<dbReference type="EMBL" id="NXLQ01000008">
    <property type="protein sequence ID" value="RDU66020.1"/>
    <property type="molecule type" value="Genomic_DNA"/>
</dbReference>
<feature type="domain" description="YgjP-like metallopeptidase" evidence="1">
    <location>
        <begin position="62"/>
        <end position="161"/>
    </location>
</feature>
<dbReference type="Proteomes" id="UP000256379">
    <property type="component" value="Unassembled WGS sequence"/>
</dbReference>
<sequence length="182" mass="21781">MKNKINLAQEYITNNSAKIPKIFEKQIRRDHNFQKNIQAYIQSHPNKLIVFGMEHNINDLSIESLTQMLYTKSLMIINEFVEIMNLHYSKLIISYTKGYLGQCKGDIIKIDYRNVLCELDLLRYLIVHELSHLRYRNHSKQFWNEVATYYPQYKIARKELKIVANRNAEILKYYDLLPSKLH</sequence>